<dbReference type="PANTHER" id="PTHR19878:SF8">
    <property type="entry name" value="AUTOPHAGY-RELATED 16, ISOFORM F"/>
    <property type="match status" value="1"/>
</dbReference>
<dbReference type="Proteomes" id="UP001249851">
    <property type="component" value="Unassembled WGS sequence"/>
</dbReference>
<feature type="domain" description="Autophagy-related protein 16" evidence="6">
    <location>
        <begin position="13"/>
        <end position="210"/>
    </location>
</feature>
<dbReference type="PROSITE" id="PS50082">
    <property type="entry name" value="WD_REPEATS_2"/>
    <property type="match status" value="6"/>
</dbReference>
<keyword evidence="8" id="KW-1185">Reference proteome</keyword>
<dbReference type="PROSITE" id="PS00678">
    <property type="entry name" value="WD_REPEATS_1"/>
    <property type="match status" value="1"/>
</dbReference>
<dbReference type="GO" id="GO:0034045">
    <property type="term" value="C:phagophore assembly site membrane"/>
    <property type="evidence" value="ECO:0007669"/>
    <property type="project" value="TreeGrafter"/>
</dbReference>
<dbReference type="GO" id="GO:0034274">
    <property type="term" value="C:Atg12-Atg5-Atg16 complex"/>
    <property type="evidence" value="ECO:0007669"/>
    <property type="project" value="TreeGrafter"/>
</dbReference>
<dbReference type="PANTHER" id="PTHR19878">
    <property type="entry name" value="AUTOPHAGY PROTEIN 16-LIKE"/>
    <property type="match status" value="1"/>
</dbReference>
<dbReference type="InterPro" id="IPR015943">
    <property type="entry name" value="WD40/YVTN_repeat-like_dom_sf"/>
</dbReference>
<evidence type="ECO:0000313" key="8">
    <source>
        <dbReference type="Proteomes" id="UP001249851"/>
    </source>
</evidence>
<dbReference type="PRINTS" id="PR00320">
    <property type="entry name" value="GPROTEINBRPT"/>
</dbReference>
<dbReference type="CDD" id="cd00200">
    <property type="entry name" value="WD40"/>
    <property type="match status" value="1"/>
</dbReference>
<sequence>MAGREREKWRKIIMRKLEGRDRVEWHCFKDIIKEHNKLFEYADTSRSRVVQLEIQVVQLQQEKLELQGRVQELRGTGGSAPGSEKIAALEQKLFKLQEEVTELHRQKGENAEKLMEFNNVLREKEHELTIKEGQIQDLTIDKQGVDQECTHLQQKIIELDSTCQMVKDELQALQLACTTMEENYRKVQEENQELIARWMAQKAKAADEINAQNENQLRVRQQKLLKDLSEAAKEPVNINYEHFGAPTVPFCAIISIPSYPDKKFDVHEGEVNAARFSSSGRLFASGGADRKVKIWEQVNGNYTIKGVFYGCNSGVMSVQFDPQEKLILAASHEGACRVWTLSDQRSRHTLTGHSQKVMSAKFFGGATKVVSGAHDRTLKIWDLRSKQCKNQTMKCEKCHDHMCSWLSLNKNIGSPFLFTELNAQVASGHLDKTVRFWDVRSDNQSSVGEITLQGKITSLDLSHDRSYMLASARDDTVKLLDLRMNQVMSTCSADGFKVATDHTRASFSPDGQYVICGSHDGSIFVWDASTAKLEKVLKEHSSSVIVCAWHPDGSSIISCDRNKHAILWTNRY</sequence>
<dbReference type="PROSITE" id="PS50294">
    <property type="entry name" value="WD_REPEATS_REGION"/>
    <property type="match status" value="3"/>
</dbReference>
<evidence type="ECO:0000256" key="5">
    <source>
        <dbReference type="SAM" id="Coils"/>
    </source>
</evidence>
<proteinExistence type="inferred from homology"/>
<dbReference type="Gene3D" id="2.130.10.10">
    <property type="entry name" value="YVTN repeat-like/Quinoprotein amine dehydrogenase"/>
    <property type="match status" value="3"/>
</dbReference>
<feature type="coiled-coil region" evidence="5">
    <location>
        <begin position="42"/>
        <end position="215"/>
    </location>
</feature>
<dbReference type="SUPFAM" id="SSF50978">
    <property type="entry name" value="WD40 repeat-like"/>
    <property type="match status" value="1"/>
</dbReference>
<dbReference type="InterPro" id="IPR020472">
    <property type="entry name" value="WD40_PAC1"/>
</dbReference>
<dbReference type="InterPro" id="IPR013923">
    <property type="entry name" value="Autophagy-rel_prot_16_dom"/>
</dbReference>
<dbReference type="InterPro" id="IPR001680">
    <property type="entry name" value="WD40_rpt"/>
</dbReference>
<evidence type="ECO:0000256" key="2">
    <source>
        <dbReference type="ARBA" id="ARBA00022574"/>
    </source>
</evidence>
<dbReference type="SMART" id="SM00320">
    <property type="entry name" value="WD40"/>
    <property type="match status" value="7"/>
</dbReference>
<reference evidence="7" key="1">
    <citation type="journal article" date="2023" name="G3 (Bethesda)">
        <title>Whole genome assembly and annotation of the endangered Caribbean coral Acropora cervicornis.</title>
        <authorList>
            <person name="Selwyn J.D."/>
            <person name="Vollmer S.V."/>
        </authorList>
    </citation>
    <scope>NUCLEOTIDE SEQUENCE</scope>
    <source>
        <strain evidence="7">K2</strain>
    </source>
</reference>
<dbReference type="Pfam" id="PF00400">
    <property type="entry name" value="WD40"/>
    <property type="match status" value="6"/>
</dbReference>
<dbReference type="FunFam" id="2.130.10.10:FF:001153">
    <property type="entry name" value="Protein will die slowly-like protein"/>
    <property type="match status" value="1"/>
</dbReference>
<dbReference type="EMBL" id="JARQWQ010000002">
    <property type="protein sequence ID" value="KAK2573666.1"/>
    <property type="molecule type" value="Genomic_DNA"/>
</dbReference>
<dbReference type="Pfam" id="PF08614">
    <property type="entry name" value="ATG16"/>
    <property type="match status" value="1"/>
</dbReference>
<dbReference type="GO" id="GO:0000421">
    <property type="term" value="C:autophagosome membrane"/>
    <property type="evidence" value="ECO:0007669"/>
    <property type="project" value="TreeGrafter"/>
</dbReference>
<accession>A0AAD9R6F4</accession>
<keyword evidence="2 4" id="KW-0853">WD repeat</keyword>
<comment type="similarity">
    <text evidence="1">Belongs to the WD repeat ATG16 family.</text>
</comment>
<gene>
    <name evidence="7" type="ORF">P5673_001349</name>
</gene>
<evidence type="ECO:0000256" key="1">
    <source>
        <dbReference type="ARBA" id="ARBA00009271"/>
    </source>
</evidence>
<protein>
    <submittedName>
        <fullName evidence="7">Autophagy-related protein 16-1</fullName>
    </submittedName>
</protein>
<evidence type="ECO:0000256" key="3">
    <source>
        <dbReference type="ARBA" id="ARBA00022737"/>
    </source>
</evidence>
<reference evidence="7" key="2">
    <citation type="journal article" date="2023" name="Science">
        <title>Genomic signatures of disease resistance in endangered staghorn corals.</title>
        <authorList>
            <person name="Vollmer S.V."/>
            <person name="Selwyn J.D."/>
            <person name="Despard B.A."/>
            <person name="Roesel C.L."/>
        </authorList>
    </citation>
    <scope>NUCLEOTIDE SEQUENCE</scope>
    <source>
        <strain evidence="7">K2</strain>
    </source>
</reference>
<dbReference type="InterPro" id="IPR045160">
    <property type="entry name" value="ATG16"/>
</dbReference>
<feature type="repeat" description="WD" evidence="4">
    <location>
        <begin position="350"/>
        <end position="391"/>
    </location>
</feature>
<feature type="repeat" description="WD" evidence="4">
    <location>
        <begin position="537"/>
        <end position="572"/>
    </location>
</feature>
<feature type="repeat" description="WD" evidence="4">
    <location>
        <begin position="506"/>
        <end position="536"/>
    </location>
</feature>
<feature type="repeat" description="WD" evidence="4">
    <location>
        <begin position="425"/>
        <end position="447"/>
    </location>
</feature>
<organism evidence="7 8">
    <name type="scientific">Acropora cervicornis</name>
    <name type="common">Staghorn coral</name>
    <dbReference type="NCBI Taxonomy" id="6130"/>
    <lineage>
        <taxon>Eukaryota</taxon>
        <taxon>Metazoa</taxon>
        <taxon>Cnidaria</taxon>
        <taxon>Anthozoa</taxon>
        <taxon>Hexacorallia</taxon>
        <taxon>Scleractinia</taxon>
        <taxon>Astrocoeniina</taxon>
        <taxon>Acroporidae</taxon>
        <taxon>Acropora</taxon>
    </lineage>
</organism>
<dbReference type="GO" id="GO:0043495">
    <property type="term" value="F:protein-membrane adaptor activity"/>
    <property type="evidence" value="ECO:0007669"/>
    <property type="project" value="TreeGrafter"/>
</dbReference>
<dbReference type="Gene3D" id="1.20.5.170">
    <property type="match status" value="1"/>
</dbReference>
<keyword evidence="5" id="KW-0175">Coiled coil</keyword>
<name>A0AAD9R6F4_ACRCE</name>
<dbReference type="InterPro" id="IPR036322">
    <property type="entry name" value="WD40_repeat_dom_sf"/>
</dbReference>
<evidence type="ECO:0000313" key="7">
    <source>
        <dbReference type="EMBL" id="KAK2573666.1"/>
    </source>
</evidence>
<evidence type="ECO:0000259" key="6">
    <source>
        <dbReference type="Pfam" id="PF08614"/>
    </source>
</evidence>
<feature type="repeat" description="WD" evidence="4">
    <location>
        <begin position="308"/>
        <end position="349"/>
    </location>
</feature>
<dbReference type="InterPro" id="IPR019775">
    <property type="entry name" value="WD40_repeat_CS"/>
</dbReference>
<feature type="repeat" description="WD" evidence="4">
    <location>
        <begin position="264"/>
        <end position="296"/>
    </location>
</feature>
<evidence type="ECO:0000256" key="4">
    <source>
        <dbReference type="PROSITE-ProRule" id="PRU00221"/>
    </source>
</evidence>
<keyword evidence="3" id="KW-0677">Repeat</keyword>
<dbReference type="AlphaFoldDB" id="A0AAD9R6F4"/>
<comment type="caution">
    <text evidence="7">The sequence shown here is derived from an EMBL/GenBank/DDBJ whole genome shotgun (WGS) entry which is preliminary data.</text>
</comment>
<dbReference type="CDD" id="cd22887">
    <property type="entry name" value="Atg16_CCD"/>
    <property type="match status" value="1"/>
</dbReference>
<dbReference type="GO" id="GO:0000045">
    <property type="term" value="P:autophagosome assembly"/>
    <property type="evidence" value="ECO:0007669"/>
    <property type="project" value="InterPro"/>
</dbReference>